<protein>
    <submittedName>
        <fullName evidence="3">Uncharacterized protein</fullName>
    </submittedName>
</protein>
<dbReference type="AlphaFoldDB" id="A0A4S5BNH3"/>
<name>A0A4S5BNH3_9BURK</name>
<reference evidence="3 4" key="1">
    <citation type="submission" date="2019-04" db="EMBL/GenBank/DDBJ databases">
        <title>Lampropedia sp YIM MLB12 draf genome.</title>
        <authorList>
            <person name="Wang Y.-X."/>
        </authorList>
    </citation>
    <scope>NUCLEOTIDE SEQUENCE [LARGE SCALE GENOMIC DNA]</scope>
    <source>
        <strain evidence="3 4">YIM MLB12</strain>
    </source>
</reference>
<sequence>MTDKTFSDSSALEDKLERITALQQAIEQASREVHAAQILQPEEQRVMLRIMAQRRRLHQRTAQPALERARRATAQASNGGSGNGNASSAWGEASASASAVPRSLFGDAGALMQAVPWVADAKDFAMRRPVSVGLALGATLVIIGPKRLFRSVLWWTPFVWRSMRVAQRVNTTLRKRY</sequence>
<evidence type="ECO:0000313" key="4">
    <source>
        <dbReference type="Proteomes" id="UP000306236"/>
    </source>
</evidence>
<keyword evidence="1" id="KW-0175">Coiled coil</keyword>
<evidence type="ECO:0000313" key="3">
    <source>
        <dbReference type="EMBL" id="THJ34214.1"/>
    </source>
</evidence>
<gene>
    <name evidence="3" type="ORF">E8K88_06700</name>
</gene>
<dbReference type="RefSeq" id="WP_136405889.1">
    <property type="nucleotide sequence ID" value="NZ_SSWX01000007.1"/>
</dbReference>
<dbReference type="Proteomes" id="UP000306236">
    <property type="component" value="Unassembled WGS sequence"/>
</dbReference>
<comment type="caution">
    <text evidence="3">The sequence shown here is derived from an EMBL/GenBank/DDBJ whole genome shotgun (WGS) entry which is preliminary data.</text>
</comment>
<evidence type="ECO:0000256" key="1">
    <source>
        <dbReference type="SAM" id="Coils"/>
    </source>
</evidence>
<accession>A0A4S5BNH3</accession>
<feature type="coiled-coil region" evidence="1">
    <location>
        <begin position="12"/>
        <end position="39"/>
    </location>
</feature>
<dbReference type="EMBL" id="SSWX01000007">
    <property type="protein sequence ID" value="THJ34214.1"/>
    <property type="molecule type" value="Genomic_DNA"/>
</dbReference>
<keyword evidence="4" id="KW-1185">Reference proteome</keyword>
<proteinExistence type="predicted"/>
<dbReference type="OrthoDB" id="9878746at2"/>
<feature type="region of interest" description="Disordered" evidence="2">
    <location>
        <begin position="59"/>
        <end position="90"/>
    </location>
</feature>
<evidence type="ECO:0000256" key="2">
    <source>
        <dbReference type="SAM" id="MobiDB-lite"/>
    </source>
</evidence>
<organism evidence="3 4">
    <name type="scientific">Lampropedia aestuarii</name>
    <dbReference type="NCBI Taxonomy" id="2562762"/>
    <lineage>
        <taxon>Bacteria</taxon>
        <taxon>Pseudomonadati</taxon>
        <taxon>Pseudomonadota</taxon>
        <taxon>Betaproteobacteria</taxon>
        <taxon>Burkholderiales</taxon>
        <taxon>Comamonadaceae</taxon>
        <taxon>Lampropedia</taxon>
    </lineage>
</organism>